<sequence>MVMTFWWVTGLLLVAALAVWAITFWNRRAMRRSPLLVANSQYMDRIPSFVRAQRAARVLRVLQVGVAVFAVIAASVLSGRIASERIETPEFSSRDIVLCLDVSGSMYEYDAEILSTFAQMVDSFEGERVALSIFNSTSRTVFPLTNDYDLIKRELENGATAIDFDEFGYRLGNRDYSEEKVRQYVEFTEGTKGIADEASVVPDGLASCGQVFDRGEEDRSRSIIFATDNEVNGQPVFTLQEATQRIADRDVDLYTFYPGAYECGPQCFEELQTATEDQDGELYESSDPEAIPSIINQIQKSQAEVLGATPTVVRTDHPGIGFVLTFLSLVGILVLGWRNR</sequence>
<evidence type="ECO:0000313" key="4">
    <source>
        <dbReference type="Proteomes" id="UP000217889"/>
    </source>
</evidence>
<dbReference type="InterPro" id="IPR002035">
    <property type="entry name" value="VWF_A"/>
</dbReference>
<dbReference type="SUPFAM" id="SSF53300">
    <property type="entry name" value="vWA-like"/>
    <property type="match status" value="1"/>
</dbReference>
<keyword evidence="1" id="KW-1133">Transmembrane helix</keyword>
<dbReference type="SMART" id="SM00327">
    <property type="entry name" value="VWA"/>
    <property type="match status" value="1"/>
</dbReference>
<dbReference type="CDD" id="cd00198">
    <property type="entry name" value="vWFA"/>
    <property type="match status" value="1"/>
</dbReference>
<name>A0A291GWP8_9MICO</name>
<dbReference type="EMBL" id="CP023564">
    <property type="protein sequence ID" value="ATG54562.1"/>
    <property type="molecule type" value="Genomic_DNA"/>
</dbReference>
<gene>
    <name evidence="3" type="ORF">CFK41_07135</name>
</gene>
<keyword evidence="1" id="KW-0472">Membrane</keyword>
<feature type="transmembrane region" description="Helical" evidence="1">
    <location>
        <begin position="58"/>
        <end position="77"/>
    </location>
</feature>
<protein>
    <recommendedName>
        <fullName evidence="2">VWFA domain-containing protein</fullName>
    </recommendedName>
</protein>
<organism evidence="3 4">
    <name type="scientific">Brachybacterium ginsengisoli</name>
    <dbReference type="NCBI Taxonomy" id="1331682"/>
    <lineage>
        <taxon>Bacteria</taxon>
        <taxon>Bacillati</taxon>
        <taxon>Actinomycetota</taxon>
        <taxon>Actinomycetes</taxon>
        <taxon>Micrococcales</taxon>
        <taxon>Dermabacteraceae</taxon>
        <taxon>Brachybacterium</taxon>
    </lineage>
</organism>
<feature type="transmembrane region" description="Helical" evidence="1">
    <location>
        <begin position="319"/>
        <end position="337"/>
    </location>
</feature>
<feature type="transmembrane region" description="Helical" evidence="1">
    <location>
        <begin position="6"/>
        <end position="25"/>
    </location>
</feature>
<keyword evidence="4" id="KW-1185">Reference proteome</keyword>
<dbReference type="Pfam" id="PF13519">
    <property type="entry name" value="VWA_2"/>
    <property type="match status" value="1"/>
</dbReference>
<reference evidence="3 4" key="1">
    <citation type="journal article" date="2014" name="Int. J. Syst. Evol. Microbiol.">
        <title>Brachybacterium ginsengisoli sp. nov., isolated from soil of a ginseng field.</title>
        <authorList>
            <person name="Hoang V.A."/>
            <person name="Kim Y.J."/>
            <person name="Nguyen N.L."/>
            <person name="Yang D.C."/>
        </authorList>
    </citation>
    <scope>NUCLEOTIDE SEQUENCE [LARGE SCALE GENOMIC DNA]</scope>
    <source>
        <strain evidence="3 4">DCY80</strain>
    </source>
</reference>
<proteinExistence type="predicted"/>
<dbReference type="Proteomes" id="UP000217889">
    <property type="component" value="Chromosome"/>
</dbReference>
<dbReference type="AlphaFoldDB" id="A0A291GWP8"/>
<accession>A0A291GWP8</accession>
<dbReference type="Gene3D" id="3.40.50.410">
    <property type="entry name" value="von Willebrand factor, type A domain"/>
    <property type="match status" value="1"/>
</dbReference>
<evidence type="ECO:0000259" key="2">
    <source>
        <dbReference type="PROSITE" id="PS50234"/>
    </source>
</evidence>
<dbReference type="PROSITE" id="PS50234">
    <property type="entry name" value="VWFA"/>
    <property type="match status" value="1"/>
</dbReference>
<feature type="domain" description="VWFA" evidence="2">
    <location>
        <begin position="95"/>
        <end position="298"/>
    </location>
</feature>
<dbReference type="OrthoDB" id="4623238at2"/>
<evidence type="ECO:0000313" key="3">
    <source>
        <dbReference type="EMBL" id="ATG54562.1"/>
    </source>
</evidence>
<dbReference type="KEGG" id="bgg:CFK41_07135"/>
<dbReference type="InterPro" id="IPR036465">
    <property type="entry name" value="vWFA_dom_sf"/>
</dbReference>
<keyword evidence="1" id="KW-0812">Transmembrane</keyword>
<evidence type="ECO:0000256" key="1">
    <source>
        <dbReference type="SAM" id="Phobius"/>
    </source>
</evidence>